<evidence type="ECO:0000256" key="3">
    <source>
        <dbReference type="SAM" id="MobiDB-lite"/>
    </source>
</evidence>
<evidence type="ECO:0000256" key="2">
    <source>
        <dbReference type="SAM" id="Coils"/>
    </source>
</evidence>
<comment type="similarity">
    <text evidence="1">Belongs to the membrane fusion protein (MFP) (TC 8.A.1) family.</text>
</comment>
<dbReference type="NCBIfam" id="TIGR01730">
    <property type="entry name" value="RND_mfp"/>
    <property type="match status" value="1"/>
</dbReference>
<dbReference type="PANTHER" id="PTHR30469:SF15">
    <property type="entry name" value="HLYD FAMILY OF SECRETION PROTEINS"/>
    <property type="match status" value="1"/>
</dbReference>
<dbReference type="PANTHER" id="PTHR30469">
    <property type="entry name" value="MULTIDRUG RESISTANCE PROTEIN MDTA"/>
    <property type="match status" value="1"/>
</dbReference>
<evidence type="ECO:0000259" key="4">
    <source>
        <dbReference type="Pfam" id="PF25917"/>
    </source>
</evidence>
<accession>A0A6P0DAD7</accession>
<proteinExistence type="inferred from homology"/>
<organism evidence="6 7">
    <name type="scientific">Rhizobium leguminosarum</name>
    <dbReference type="NCBI Taxonomy" id="384"/>
    <lineage>
        <taxon>Bacteria</taxon>
        <taxon>Pseudomonadati</taxon>
        <taxon>Pseudomonadota</taxon>
        <taxon>Alphaproteobacteria</taxon>
        <taxon>Hyphomicrobiales</taxon>
        <taxon>Rhizobiaceae</taxon>
        <taxon>Rhizobium/Agrobacterium group</taxon>
        <taxon>Rhizobium</taxon>
    </lineage>
</organism>
<dbReference type="SUPFAM" id="SSF111369">
    <property type="entry name" value="HlyD-like secretion proteins"/>
    <property type="match status" value="1"/>
</dbReference>
<reference evidence="6 7" key="1">
    <citation type="submission" date="2020-01" db="EMBL/GenBank/DDBJ databases">
        <title>Rhizobium genotypes associated with high levels of biological nitrogen fixation by grain legumes in a temperate-maritime cropping system.</title>
        <authorList>
            <person name="Maluk M."/>
            <person name="Francesc Ferrando Molina F."/>
            <person name="Lopez Del Egido L."/>
            <person name="Lafos M."/>
            <person name="Langarica-Fuentes A."/>
            <person name="Gebre Yohannes G."/>
            <person name="Young M.W."/>
            <person name="Martin P."/>
            <person name="Gantlett R."/>
            <person name="Kenicer G."/>
            <person name="Hawes C."/>
            <person name="Begg G.S."/>
            <person name="Quilliam R.S."/>
            <person name="Squire G.R."/>
            <person name="Poole P.S."/>
            <person name="Young P.W."/>
            <person name="Iannetta P.M."/>
            <person name="James E.K."/>
        </authorList>
    </citation>
    <scope>NUCLEOTIDE SEQUENCE [LARGE SCALE GENOMIC DNA]</scope>
    <source>
        <strain evidence="6 7">JHI944</strain>
    </source>
</reference>
<evidence type="ECO:0000313" key="7">
    <source>
        <dbReference type="Proteomes" id="UP000471409"/>
    </source>
</evidence>
<comment type="caution">
    <text evidence="6">The sequence shown here is derived from an EMBL/GenBank/DDBJ whole genome shotgun (WGS) entry which is preliminary data.</text>
</comment>
<name>A0A6P0DAD7_RHILE</name>
<feature type="coiled-coil region" evidence="2">
    <location>
        <begin position="281"/>
        <end position="322"/>
    </location>
</feature>
<sequence length="464" mass="49359">MRGVPCGALVRPLGTIERGLNPSHGPPLERRGEQVSDPTIAATTYTITIEDCLERVRGRDFSRVGDACGMNTTSEHDRDLAAKLRSLSIEPAAFKTEPPEPRVRRRVIPRAMLALAATASLAVVPFYRSEPLERIETMLAGFANSDPRISVRDAEASAEGGAAAERGRALPADEAASPALPIREVTGSGYVVAPDIATVFSKYEGRIIAVEVEAGGRVAAGQVLLRLDDAGARFALQGAEIARQSAGLALAAKTIELAQARSSLTRAVRLARRDAMSAQTLEEAKTAFDTAENAALQARQDVAKADLDIDRAREQVDALAVRAPISGTVTRLDAHVGDTVLSREDSVRENESLLAIADMTNMVIDADVAEANIALMRPGLRGEAVLDGFPDQPFAVEASKIAPMISREKGTVMLRLSPSSPPPDMRPAMAARIRLVVDETTNFGPQAGGPATFRPQAADITDHQ</sequence>
<keyword evidence="2" id="KW-0175">Coiled coil</keyword>
<dbReference type="Gene3D" id="1.10.287.470">
    <property type="entry name" value="Helix hairpin bin"/>
    <property type="match status" value="1"/>
</dbReference>
<dbReference type="AlphaFoldDB" id="A0A6P0DAD7"/>
<dbReference type="InterPro" id="IPR006143">
    <property type="entry name" value="RND_pump_MFP"/>
</dbReference>
<dbReference type="Gene3D" id="2.40.30.170">
    <property type="match status" value="1"/>
</dbReference>
<evidence type="ECO:0000259" key="5">
    <source>
        <dbReference type="Pfam" id="PF25954"/>
    </source>
</evidence>
<feature type="domain" description="CusB-like beta-barrel" evidence="5">
    <location>
        <begin position="364"/>
        <end position="436"/>
    </location>
</feature>
<dbReference type="Proteomes" id="UP000471409">
    <property type="component" value="Unassembled WGS sequence"/>
</dbReference>
<feature type="region of interest" description="Disordered" evidence="3">
    <location>
        <begin position="444"/>
        <end position="464"/>
    </location>
</feature>
<dbReference type="Pfam" id="PF25917">
    <property type="entry name" value="BSH_RND"/>
    <property type="match status" value="1"/>
</dbReference>
<dbReference type="InterPro" id="IPR058625">
    <property type="entry name" value="MdtA-like_BSH"/>
</dbReference>
<dbReference type="EMBL" id="WXXP01000003">
    <property type="protein sequence ID" value="NEK49277.1"/>
    <property type="molecule type" value="Genomic_DNA"/>
</dbReference>
<dbReference type="GO" id="GO:0015562">
    <property type="term" value="F:efflux transmembrane transporter activity"/>
    <property type="evidence" value="ECO:0007669"/>
    <property type="project" value="TreeGrafter"/>
</dbReference>
<dbReference type="InterPro" id="IPR058792">
    <property type="entry name" value="Beta-barrel_RND_2"/>
</dbReference>
<gene>
    <name evidence="6" type="ORF">GUK36_07520</name>
</gene>
<protein>
    <submittedName>
        <fullName evidence="6">Efflux RND transporter periplasmic adaptor subunit</fullName>
    </submittedName>
</protein>
<dbReference type="Gene3D" id="2.40.50.100">
    <property type="match status" value="1"/>
</dbReference>
<evidence type="ECO:0000256" key="1">
    <source>
        <dbReference type="ARBA" id="ARBA00009477"/>
    </source>
</evidence>
<dbReference type="Pfam" id="PF25954">
    <property type="entry name" value="Beta-barrel_RND_2"/>
    <property type="match status" value="1"/>
</dbReference>
<evidence type="ECO:0000313" key="6">
    <source>
        <dbReference type="EMBL" id="NEK49277.1"/>
    </source>
</evidence>
<feature type="domain" description="Multidrug resistance protein MdtA-like barrel-sandwich hybrid" evidence="4">
    <location>
        <begin position="196"/>
        <end position="342"/>
    </location>
</feature>
<dbReference type="GO" id="GO:1990281">
    <property type="term" value="C:efflux pump complex"/>
    <property type="evidence" value="ECO:0007669"/>
    <property type="project" value="TreeGrafter"/>
</dbReference>